<dbReference type="Proteomes" id="UP000595437">
    <property type="component" value="Chromosome 10"/>
</dbReference>
<reference evidence="2" key="1">
    <citation type="submission" date="2021-01" db="EMBL/GenBank/DDBJ databases">
        <title>Caligus Genome Assembly.</title>
        <authorList>
            <person name="Gallardo-Escarate C."/>
        </authorList>
    </citation>
    <scope>NUCLEOTIDE SEQUENCE [LARGE SCALE GENOMIC DNA]</scope>
</reference>
<gene>
    <name evidence="1" type="ORF">FKW44_015541</name>
</gene>
<protein>
    <submittedName>
        <fullName evidence="1">General transcription factor II-I repeat domain-containing protein 2-like</fullName>
    </submittedName>
</protein>
<keyword evidence="2" id="KW-1185">Reference proteome</keyword>
<accession>A0A7T8H0K0</accession>
<dbReference type="AlphaFoldDB" id="A0A7T8H0K0"/>
<evidence type="ECO:0000313" key="1">
    <source>
        <dbReference type="EMBL" id="QQP41239.1"/>
    </source>
</evidence>
<proteinExistence type="predicted"/>
<dbReference type="EMBL" id="CP045899">
    <property type="protein sequence ID" value="QQP41239.1"/>
    <property type="molecule type" value="Genomic_DNA"/>
</dbReference>
<evidence type="ECO:0000313" key="2">
    <source>
        <dbReference type="Proteomes" id="UP000595437"/>
    </source>
</evidence>
<dbReference type="OrthoDB" id="6611647at2759"/>
<organism evidence="1 2">
    <name type="scientific">Caligus rogercresseyi</name>
    <name type="common">Sea louse</name>
    <dbReference type="NCBI Taxonomy" id="217165"/>
    <lineage>
        <taxon>Eukaryota</taxon>
        <taxon>Metazoa</taxon>
        <taxon>Ecdysozoa</taxon>
        <taxon>Arthropoda</taxon>
        <taxon>Crustacea</taxon>
        <taxon>Multicrustacea</taxon>
        <taxon>Hexanauplia</taxon>
        <taxon>Copepoda</taxon>
        <taxon>Siphonostomatoida</taxon>
        <taxon>Caligidae</taxon>
        <taxon>Caligus</taxon>
    </lineage>
</organism>
<name>A0A7T8H0K0_CALRO</name>
<sequence>MWVNKFNSLNEELEKLARQQAELASQHKWTEIKKLPHADDLIVKTWNALPVTYSTLQRTNLRSRLTDESLNACMKLNLTAYQPDYKAISKTMQSQKSH</sequence>